<dbReference type="EMBL" id="NOKQ01000220">
    <property type="protein sequence ID" value="OZS77763.1"/>
    <property type="molecule type" value="Genomic_DNA"/>
</dbReference>
<feature type="transmembrane region" description="Helical" evidence="3">
    <location>
        <begin position="254"/>
        <end position="274"/>
    </location>
</feature>
<feature type="transmembrane region" description="Helical" evidence="3">
    <location>
        <begin position="136"/>
        <end position="154"/>
    </location>
</feature>
<keyword evidence="6" id="KW-1185">Reference proteome</keyword>
<feature type="transmembrane region" description="Helical" evidence="3">
    <location>
        <begin position="22"/>
        <end position="40"/>
    </location>
</feature>
<dbReference type="AlphaFoldDB" id="A0A264W2G1"/>
<reference evidence="5 6" key="1">
    <citation type="submission" date="2017-07" db="EMBL/GenBank/DDBJ databases">
        <title>Tetzosporium hominis gen.nov. sp.nov.</title>
        <authorList>
            <person name="Tetz G."/>
            <person name="Tetz V."/>
        </authorList>
    </citation>
    <scope>NUCLEOTIDE SEQUENCE [LARGE SCALE GENOMIC DNA]</scope>
    <source>
        <strain evidence="5 6">VT-49</strain>
    </source>
</reference>
<feature type="transmembrane region" description="Helical" evidence="3">
    <location>
        <begin position="107"/>
        <end position="129"/>
    </location>
</feature>
<dbReference type="PANTHER" id="PTHR22911:SF76">
    <property type="entry name" value="EAMA DOMAIN-CONTAINING PROTEIN"/>
    <property type="match status" value="1"/>
</dbReference>
<evidence type="ECO:0000256" key="1">
    <source>
        <dbReference type="ARBA" id="ARBA00004127"/>
    </source>
</evidence>
<dbReference type="InterPro" id="IPR000620">
    <property type="entry name" value="EamA_dom"/>
</dbReference>
<feature type="transmembrane region" description="Helical" evidence="3">
    <location>
        <begin position="280"/>
        <end position="298"/>
    </location>
</feature>
<proteinExistence type="inferred from homology"/>
<comment type="similarity">
    <text evidence="2">Belongs to the EamA transporter family.</text>
</comment>
<evidence type="ECO:0000256" key="3">
    <source>
        <dbReference type="SAM" id="Phobius"/>
    </source>
</evidence>
<dbReference type="InterPro" id="IPR037185">
    <property type="entry name" value="EmrE-like"/>
</dbReference>
<keyword evidence="3" id="KW-0472">Membrane</keyword>
<comment type="caution">
    <text evidence="5">The sequence shown here is derived from an EMBL/GenBank/DDBJ whole genome shotgun (WGS) entry which is preliminary data.</text>
</comment>
<evidence type="ECO:0000256" key="2">
    <source>
        <dbReference type="ARBA" id="ARBA00007362"/>
    </source>
</evidence>
<feature type="transmembrane region" description="Helical" evidence="3">
    <location>
        <begin position="194"/>
        <end position="214"/>
    </location>
</feature>
<dbReference type="OrthoDB" id="9790852at2"/>
<dbReference type="SUPFAM" id="SSF103481">
    <property type="entry name" value="Multidrug resistance efflux transporter EmrE"/>
    <property type="match status" value="2"/>
</dbReference>
<feature type="transmembrane region" description="Helical" evidence="3">
    <location>
        <begin position="81"/>
        <end position="101"/>
    </location>
</feature>
<feature type="domain" description="EamA" evidence="4">
    <location>
        <begin position="164"/>
        <end position="297"/>
    </location>
</feature>
<feature type="domain" description="EamA" evidence="4">
    <location>
        <begin position="23"/>
        <end position="152"/>
    </location>
</feature>
<evidence type="ECO:0000313" key="6">
    <source>
        <dbReference type="Proteomes" id="UP000217065"/>
    </source>
</evidence>
<dbReference type="GO" id="GO:0016020">
    <property type="term" value="C:membrane"/>
    <property type="evidence" value="ECO:0007669"/>
    <property type="project" value="InterPro"/>
</dbReference>
<name>A0A264W2G1_9BACL</name>
<evidence type="ECO:0000313" key="5">
    <source>
        <dbReference type="EMBL" id="OZS77763.1"/>
    </source>
</evidence>
<accession>A0A264W2G1</accession>
<dbReference type="Pfam" id="PF00892">
    <property type="entry name" value="EamA"/>
    <property type="match status" value="2"/>
</dbReference>
<keyword evidence="3" id="KW-1133">Transmembrane helix</keyword>
<evidence type="ECO:0000259" key="4">
    <source>
        <dbReference type="Pfam" id="PF00892"/>
    </source>
</evidence>
<comment type="subcellular location">
    <subcellularLocation>
        <location evidence="1">Endomembrane system</location>
        <topology evidence="1">Multi-pass membrane protein</topology>
    </subcellularLocation>
</comment>
<dbReference type="PANTHER" id="PTHR22911">
    <property type="entry name" value="ACYL-MALONYL CONDENSING ENZYME-RELATED"/>
    <property type="match status" value="1"/>
</dbReference>
<organism evidence="5 6">
    <name type="scientific">Tetzosporium hominis</name>
    <dbReference type="NCBI Taxonomy" id="2020506"/>
    <lineage>
        <taxon>Bacteria</taxon>
        <taxon>Bacillati</taxon>
        <taxon>Bacillota</taxon>
        <taxon>Bacilli</taxon>
        <taxon>Bacillales</taxon>
        <taxon>Caryophanaceae</taxon>
        <taxon>Tetzosporium</taxon>
    </lineage>
</organism>
<feature type="transmembrane region" description="Helical" evidence="3">
    <location>
        <begin position="52"/>
        <end position="69"/>
    </location>
</feature>
<keyword evidence="3" id="KW-0812">Transmembrane</keyword>
<feature type="transmembrane region" description="Helical" evidence="3">
    <location>
        <begin position="160"/>
        <end position="182"/>
    </location>
</feature>
<sequence>MSQLFYSVRTCLTVAQESSPKIIFPLFISIVAISFAAIFVKWSDAPATVLSMYRMLLATLFLLPIVWVRREEFKHVTSREWRLLAFSGVFLALHFALWFGSLKLTTVASSTIILALQPIVSLIGGFLVFRERTTRAALVTMGVAVLGAVMIGWGDFGLSAAAILGDVLSFLSVIAVVGYLLIGQSAVKKVSHWIYSFSVFGFAGIALVLYNLIAGVSFTGYSGQDWGIFVLLAVVPTISHMINNWLLKYVNATTISMSILGEPVGATLLAVWLLGERLTGWQLVGGVLVLAGVFLFLLQQMRRKPKVSDYS</sequence>
<dbReference type="Proteomes" id="UP000217065">
    <property type="component" value="Unassembled WGS sequence"/>
</dbReference>
<gene>
    <name evidence="5" type="ORF">CF394_10190</name>
</gene>
<protein>
    <submittedName>
        <fullName evidence="5">EamA family transporter</fullName>
    </submittedName>
</protein>
<feature type="transmembrane region" description="Helical" evidence="3">
    <location>
        <begin position="226"/>
        <end position="247"/>
    </location>
</feature>